<proteinExistence type="predicted"/>
<gene>
    <name evidence="1" type="ORF">A9Q84_12380</name>
</gene>
<organism evidence="1 2">
    <name type="scientific">Halobacteriovorax marinus</name>
    <dbReference type="NCBI Taxonomy" id="97084"/>
    <lineage>
        <taxon>Bacteria</taxon>
        <taxon>Pseudomonadati</taxon>
        <taxon>Bdellovibrionota</taxon>
        <taxon>Bacteriovoracia</taxon>
        <taxon>Bacteriovoracales</taxon>
        <taxon>Halobacteriovoraceae</taxon>
        <taxon>Halobacteriovorax</taxon>
    </lineage>
</organism>
<comment type="caution">
    <text evidence="1">The sequence shown here is derived from an EMBL/GenBank/DDBJ whole genome shotgun (WGS) entry which is preliminary data.</text>
</comment>
<name>A0A1Y5FDS2_9BACT</name>
<evidence type="ECO:0000313" key="1">
    <source>
        <dbReference type="EMBL" id="OUR97119.1"/>
    </source>
</evidence>
<evidence type="ECO:0000313" key="2">
    <source>
        <dbReference type="Proteomes" id="UP000196531"/>
    </source>
</evidence>
<sequence>MKLAILFILTFSTMAAEPKVIIEYKKYESFDLGNLEVKGQILAPGDLSVRERDRKVFERPLYERYEFNKESKQDIRNLR</sequence>
<protein>
    <submittedName>
        <fullName evidence="1">Uncharacterized protein</fullName>
    </submittedName>
</protein>
<dbReference type="Proteomes" id="UP000196531">
    <property type="component" value="Unassembled WGS sequence"/>
</dbReference>
<reference evidence="2" key="1">
    <citation type="journal article" date="2017" name="Proc. Natl. Acad. Sci. U.S.A.">
        <title>Simulation of Deepwater Horizon oil plume reveals substrate specialization within a complex community of hydrocarbon-degraders.</title>
        <authorList>
            <person name="Hu P."/>
            <person name="Dubinsky E.A."/>
            <person name="Probst A.J."/>
            <person name="Wang J."/>
            <person name="Sieber C.M.K."/>
            <person name="Tom L.M."/>
            <person name="Gardinali P."/>
            <person name="Banfield J.F."/>
            <person name="Atlas R.M."/>
            <person name="Andersen G.L."/>
        </authorList>
    </citation>
    <scope>NUCLEOTIDE SEQUENCE [LARGE SCALE GENOMIC DNA]</scope>
</reference>
<dbReference type="AlphaFoldDB" id="A0A1Y5FDS2"/>
<dbReference type="EMBL" id="MAAO01000006">
    <property type="protein sequence ID" value="OUR97119.1"/>
    <property type="molecule type" value="Genomic_DNA"/>
</dbReference>
<accession>A0A1Y5FDS2</accession>